<reference evidence="2" key="2">
    <citation type="journal article" date="2015" name="Fish Shellfish Immunol.">
        <title>Early steps in the European eel (Anguilla anguilla)-Vibrio vulnificus interaction in the gills: Role of the RtxA13 toxin.</title>
        <authorList>
            <person name="Callol A."/>
            <person name="Pajuelo D."/>
            <person name="Ebbesson L."/>
            <person name="Teles M."/>
            <person name="MacKenzie S."/>
            <person name="Amaro C."/>
        </authorList>
    </citation>
    <scope>NUCLEOTIDE SEQUENCE</scope>
</reference>
<proteinExistence type="predicted"/>
<accession>A0A0E9RZH8</accession>
<sequence>MRKSLTSNYVQIRSPTSREKISIMAVIDRCRAYQESDEYRQREDGGGERGPGH</sequence>
<organism evidence="2">
    <name type="scientific">Anguilla anguilla</name>
    <name type="common">European freshwater eel</name>
    <name type="synonym">Muraena anguilla</name>
    <dbReference type="NCBI Taxonomy" id="7936"/>
    <lineage>
        <taxon>Eukaryota</taxon>
        <taxon>Metazoa</taxon>
        <taxon>Chordata</taxon>
        <taxon>Craniata</taxon>
        <taxon>Vertebrata</taxon>
        <taxon>Euteleostomi</taxon>
        <taxon>Actinopterygii</taxon>
        <taxon>Neopterygii</taxon>
        <taxon>Teleostei</taxon>
        <taxon>Anguilliformes</taxon>
        <taxon>Anguillidae</taxon>
        <taxon>Anguilla</taxon>
    </lineage>
</organism>
<dbReference type="EMBL" id="GBXM01074894">
    <property type="protein sequence ID" value="JAH33683.1"/>
    <property type="molecule type" value="Transcribed_RNA"/>
</dbReference>
<reference evidence="2" key="1">
    <citation type="submission" date="2014-11" db="EMBL/GenBank/DDBJ databases">
        <authorList>
            <person name="Amaro Gonzalez C."/>
        </authorList>
    </citation>
    <scope>NUCLEOTIDE SEQUENCE</scope>
</reference>
<evidence type="ECO:0000256" key="1">
    <source>
        <dbReference type="SAM" id="MobiDB-lite"/>
    </source>
</evidence>
<protein>
    <submittedName>
        <fullName evidence="2">Uncharacterized protein</fullName>
    </submittedName>
</protein>
<name>A0A0E9RZH8_ANGAN</name>
<evidence type="ECO:0000313" key="2">
    <source>
        <dbReference type="EMBL" id="JAH33683.1"/>
    </source>
</evidence>
<feature type="region of interest" description="Disordered" evidence="1">
    <location>
        <begin position="33"/>
        <end position="53"/>
    </location>
</feature>
<dbReference type="AlphaFoldDB" id="A0A0E9RZH8"/>